<proteinExistence type="predicted"/>
<evidence type="ECO:0000256" key="1">
    <source>
        <dbReference type="ARBA" id="ARBA00022679"/>
    </source>
</evidence>
<dbReference type="Proteomes" id="UP000594263">
    <property type="component" value="Unplaced"/>
</dbReference>
<dbReference type="InterPro" id="IPR023213">
    <property type="entry name" value="CAT-like_dom_sf"/>
</dbReference>
<keyword evidence="4" id="KW-1185">Reference proteome</keyword>
<dbReference type="GO" id="GO:0016747">
    <property type="term" value="F:acyltransferase activity, transferring groups other than amino-acyl groups"/>
    <property type="evidence" value="ECO:0007669"/>
    <property type="project" value="UniProtKB-ARBA"/>
</dbReference>
<evidence type="ECO:0000256" key="2">
    <source>
        <dbReference type="ARBA" id="ARBA00023315"/>
    </source>
</evidence>
<dbReference type="Gramene" id="Kaladp0073s0111.1.v1.1">
    <property type="protein sequence ID" value="Kaladp0073s0111.1.v1.1.CDS.1"/>
    <property type="gene ID" value="Kaladp0073s0111.v1.1"/>
</dbReference>
<dbReference type="EnsemblPlants" id="Kaladp0073s0111.1.v1.1">
    <property type="protein sequence ID" value="Kaladp0073s0111.1.v1.1.CDS.1"/>
    <property type="gene ID" value="Kaladp0073s0111.v1.1"/>
</dbReference>
<dbReference type="Pfam" id="PF02458">
    <property type="entry name" value="Transferase"/>
    <property type="match status" value="1"/>
</dbReference>
<dbReference type="OMA" id="AFMANFE"/>
<dbReference type="AlphaFoldDB" id="A0A7N0UNP1"/>
<evidence type="ECO:0000313" key="4">
    <source>
        <dbReference type="Proteomes" id="UP000594263"/>
    </source>
</evidence>
<sequence length="485" mass="54288">MSKLKQHNSPKRNGMQLIERHRVSPPQNSVPMVDLPLTYLDVFWIPFSHTQRFFLYKHPFITAPYFLREILPGLKDSLSVCLQHYFPLAGSLVIPPETPSKPHIHYEDGHSVALTIMESSKDFASLLGAGKNSLIRQADYDSLVPDLVINRVVQSPLLALQVTIFPNSGISLGVTYRHAVADGKSMMGFLNTWSAVFRNSGIMPENNFVPPVIDRSLISDPDDIIKNAYFNQFPSLATLVEITSDLQAVEENPIARATFLMKRHEIQQLRKWVSARAKNEDLYLSTFVLLSSLTWVNLVKSETAAKISPGSGNDDDRPLCHFFCAVDCRDRYEFKSQVPSAYFGNCLAVMDASAKRAELESENGLIIAVRAIGEKIKEMERRGALKDAALWFAKALESHKTGTVFSIAGSPRLGVYGLDFGWGRPEKVEVVSIDAERMSLAEARDDDSGGVEIGMALRKKQMEAFMANFEKSKSDFWKPLRPPSF</sequence>
<protein>
    <submittedName>
        <fullName evidence="3">Uncharacterized protein</fullName>
    </submittedName>
</protein>
<accession>A0A7N0UNP1</accession>
<dbReference type="PANTHER" id="PTHR31625">
    <property type="match status" value="1"/>
</dbReference>
<keyword evidence="1" id="KW-0808">Transferase</keyword>
<evidence type="ECO:0000313" key="3">
    <source>
        <dbReference type="EnsemblPlants" id="Kaladp0073s0111.1.v1.1.CDS.1"/>
    </source>
</evidence>
<dbReference type="InterPro" id="IPR051504">
    <property type="entry name" value="Plant_metabolite_acyltrans"/>
</dbReference>
<reference evidence="3" key="1">
    <citation type="submission" date="2021-01" db="UniProtKB">
        <authorList>
            <consortium name="EnsemblPlants"/>
        </authorList>
    </citation>
    <scope>IDENTIFICATION</scope>
</reference>
<dbReference type="Gene3D" id="3.30.559.10">
    <property type="entry name" value="Chloramphenicol acetyltransferase-like domain"/>
    <property type="match status" value="2"/>
</dbReference>
<keyword evidence="2" id="KW-0012">Acyltransferase</keyword>
<name>A0A7N0UNP1_KALFE</name>
<organism evidence="3 4">
    <name type="scientific">Kalanchoe fedtschenkoi</name>
    <name type="common">Lavender scallops</name>
    <name type="synonym">South American air plant</name>
    <dbReference type="NCBI Taxonomy" id="63787"/>
    <lineage>
        <taxon>Eukaryota</taxon>
        <taxon>Viridiplantae</taxon>
        <taxon>Streptophyta</taxon>
        <taxon>Embryophyta</taxon>
        <taxon>Tracheophyta</taxon>
        <taxon>Spermatophyta</taxon>
        <taxon>Magnoliopsida</taxon>
        <taxon>eudicotyledons</taxon>
        <taxon>Gunneridae</taxon>
        <taxon>Pentapetalae</taxon>
        <taxon>Saxifragales</taxon>
        <taxon>Crassulaceae</taxon>
        <taxon>Kalanchoe</taxon>
    </lineage>
</organism>